<proteinExistence type="predicted"/>
<sequence>MPVALAPLLFPDCGTGQSCCLPPSASPHPRGAGNPTATSREPQESTAAASTATPRPAKASAEADKARGKAKGLAKQQEDLRAGLPCCKRAREFALVPAKATFGDFLSAVLSNALHDASPRSWARAVRTPAATHHHFLASAAWTPAANGGACREVEDGNG</sequence>
<feature type="compositionally biased region" description="Low complexity" evidence="1">
    <location>
        <begin position="45"/>
        <end position="60"/>
    </location>
</feature>
<evidence type="ECO:0000313" key="2">
    <source>
        <dbReference type="EnsemblPlants" id="EMT27720"/>
    </source>
</evidence>
<feature type="region of interest" description="Disordered" evidence="1">
    <location>
        <begin position="20"/>
        <end position="76"/>
    </location>
</feature>
<dbReference type="AlphaFoldDB" id="M8BRW1"/>
<name>M8BRW1_AEGTA</name>
<reference evidence="2" key="1">
    <citation type="submission" date="2015-06" db="UniProtKB">
        <authorList>
            <consortium name="EnsemblPlants"/>
        </authorList>
    </citation>
    <scope>IDENTIFICATION</scope>
</reference>
<protein>
    <submittedName>
        <fullName evidence="2">Uncharacterized protein</fullName>
    </submittedName>
</protein>
<evidence type="ECO:0000256" key="1">
    <source>
        <dbReference type="SAM" id="MobiDB-lite"/>
    </source>
</evidence>
<dbReference type="EnsemblPlants" id="EMT27720">
    <property type="protein sequence ID" value="EMT27720"/>
    <property type="gene ID" value="F775_09382"/>
</dbReference>
<organism evidence="2">
    <name type="scientific">Aegilops tauschii</name>
    <name type="common">Tausch's goatgrass</name>
    <name type="synonym">Aegilops squarrosa</name>
    <dbReference type="NCBI Taxonomy" id="37682"/>
    <lineage>
        <taxon>Eukaryota</taxon>
        <taxon>Viridiplantae</taxon>
        <taxon>Streptophyta</taxon>
        <taxon>Embryophyta</taxon>
        <taxon>Tracheophyta</taxon>
        <taxon>Spermatophyta</taxon>
        <taxon>Magnoliopsida</taxon>
        <taxon>Liliopsida</taxon>
        <taxon>Poales</taxon>
        <taxon>Poaceae</taxon>
        <taxon>BOP clade</taxon>
        <taxon>Pooideae</taxon>
        <taxon>Triticodae</taxon>
        <taxon>Triticeae</taxon>
        <taxon>Triticinae</taxon>
        <taxon>Aegilops</taxon>
    </lineage>
</organism>
<accession>M8BRW1</accession>